<evidence type="ECO:0000313" key="1">
    <source>
        <dbReference type="EMBL" id="TKD13305.1"/>
    </source>
</evidence>
<reference evidence="1 2" key="1">
    <citation type="submission" date="2019-04" db="EMBL/GenBank/DDBJ databases">
        <authorList>
            <person name="Li Y."/>
            <person name="Wang J."/>
        </authorList>
    </citation>
    <scope>NUCLEOTIDE SEQUENCE [LARGE SCALE GENOMIC DNA]</scope>
    <source>
        <strain evidence="1 2">DSM 14668</strain>
    </source>
</reference>
<evidence type="ECO:0000313" key="2">
    <source>
        <dbReference type="Proteomes" id="UP000309215"/>
    </source>
</evidence>
<dbReference type="EMBL" id="SSMQ01000001">
    <property type="protein sequence ID" value="TKD13305.1"/>
    <property type="molecule type" value="Genomic_DNA"/>
</dbReference>
<gene>
    <name evidence="1" type="ORF">E8A74_01785</name>
</gene>
<dbReference type="OrthoDB" id="5519704at2"/>
<protein>
    <submittedName>
        <fullName evidence="1">Uncharacterized protein</fullName>
    </submittedName>
</protein>
<accession>A0A4U1JKX0</accession>
<name>A0A4U1JKX0_9BACT</name>
<sequence>MQSLMDKALMGYVELQVGSLKVEIPIRAAGEASSAEPAARFEMEGDACAIVVRGDATSKQVERAMQRAAREAVRQLSRKLLN</sequence>
<proteinExistence type="predicted"/>
<comment type="caution">
    <text evidence="1">The sequence shown here is derived from an EMBL/GenBank/DDBJ whole genome shotgun (WGS) entry which is preliminary data.</text>
</comment>
<dbReference type="Proteomes" id="UP000309215">
    <property type="component" value="Unassembled WGS sequence"/>
</dbReference>
<dbReference type="AlphaFoldDB" id="A0A4U1JKX0"/>
<keyword evidence="2" id="KW-1185">Reference proteome</keyword>
<organism evidence="1 2">
    <name type="scientific">Polyangium fumosum</name>
    <dbReference type="NCBI Taxonomy" id="889272"/>
    <lineage>
        <taxon>Bacteria</taxon>
        <taxon>Pseudomonadati</taxon>
        <taxon>Myxococcota</taxon>
        <taxon>Polyangia</taxon>
        <taxon>Polyangiales</taxon>
        <taxon>Polyangiaceae</taxon>
        <taxon>Polyangium</taxon>
    </lineage>
</organism>